<evidence type="ECO:0000313" key="3">
    <source>
        <dbReference type="Proteomes" id="UP000829517"/>
    </source>
</evidence>
<keyword evidence="3" id="KW-1185">Reference proteome</keyword>
<protein>
    <submittedName>
        <fullName evidence="2">Xylosidase</fullName>
    </submittedName>
</protein>
<comment type="caution">
    <text evidence="2">The sequence shown here is derived from an EMBL/GenBank/DDBJ whole genome shotgun (WGS) entry which is preliminary data.</text>
</comment>
<keyword evidence="1" id="KW-0732">Signal</keyword>
<feature type="signal peptide" evidence="1">
    <location>
        <begin position="1"/>
        <end position="21"/>
    </location>
</feature>
<dbReference type="CDD" id="cd11576">
    <property type="entry name" value="GH99_GH71_like_2"/>
    <property type="match status" value="1"/>
</dbReference>
<feature type="chain" id="PRO_5045877201" evidence="1">
    <location>
        <begin position="22"/>
        <end position="430"/>
    </location>
</feature>
<name>A0ABS9J3L7_9FLAO</name>
<proteinExistence type="predicted"/>
<accession>A0ABS9J3L7</accession>
<dbReference type="Gene3D" id="3.20.20.80">
    <property type="entry name" value="Glycosidases"/>
    <property type="match status" value="1"/>
</dbReference>
<gene>
    <name evidence="2" type="ORF">JM658_09145</name>
</gene>
<dbReference type="Proteomes" id="UP000829517">
    <property type="component" value="Unassembled WGS sequence"/>
</dbReference>
<dbReference type="EMBL" id="JAETXX010000005">
    <property type="protein sequence ID" value="MCF8714989.1"/>
    <property type="molecule type" value="Genomic_DNA"/>
</dbReference>
<reference evidence="2 3" key="1">
    <citation type="submission" date="2021-01" db="EMBL/GenBank/DDBJ databases">
        <title>Genome sequencing of Joostella atrarenae M1-2 (= KCTC 23194).</title>
        <authorList>
            <person name="Zakaria M.R."/>
            <person name="Lam M.Q."/>
            <person name="Chong C.S."/>
        </authorList>
    </citation>
    <scope>NUCLEOTIDE SEQUENCE [LARGE SCALE GENOMIC DNA]</scope>
    <source>
        <strain evidence="2 3">M1-2</strain>
    </source>
</reference>
<evidence type="ECO:0000256" key="1">
    <source>
        <dbReference type="SAM" id="SignalP"/>
    </source>
</evidence>
<sequence length="430" mass="48763">MSYIKHSSIFILLFVCLTSVAQSKHSEKSKFKSYKGLVMAGYQGWFRAPGDGSGKQWGHYGANGKFDNTHNTIDFWPDVSAYEKTYETSFKFPDGTKAKVFSSLDKSTTDLHFKWMKQYGIDGVFMQRFFNVARDYKNSNKSEDIILRNAVNAAEKNGRAISVMYDLSGLKADGEDCSAIIEDWKKLVDRLKVTNSENYLKYNGKPLVAIWGIGFPDRPYNIREIGINRLIDFLKNDPEYGGCAVMLGVPTYFRELDKDCLPDPYLHEVIKSADIVLPWMVQRFTPLLHQDEIRYRDHVIADIAWCKNNNVDYVPLVYAGFSWHNLSKRTPGLARHTSYGAIPRVGGRFYWDLIYNAIQAGGEMLYVGMFDEVDEGTAIIPILDNPPNSEGVHFVGNDGVAPDHYLFLTGEAGKMIKGEKPLSKEMPLKN</sequence>
<evidence type="ECO:0000313" key="2">
    <source>
        <dbReference type="EMBL" id="MCF8714989.1"/>
    </source>
</evidence>
<organism evidence="2 3">
    <name type="scientific">Joostella atrarenae</name>
    <dbReference type="NCBI Taxonomy" id="679257"/>
    <lineage>
        <taxon>Bacteria</taxon>
        <taxon>Pseudomonadati</taxon>
        <taxon>Bacteroidota</taxon>
        <taxon>Flavobacteriia</taxon>
        <taxon>Flavobacteriales</taxon>
        <taxon>Flavobacteriaceae</taxon>
        <taxon>Joostella</taxon>
    </lineage>
</organism>